<accession>A0A7D9HA64</accession>
<sequence length="211" mass="24872">MTIFKEQSYFQNWSMQEIRSANANSKVMVFPANSIILKDDDEVFVYFVQSGRCKVIREVTVVKTKLPFGKSHLALVRPGKTPPELSKDQSLEKRYLVLMIIGHGGYFGVGENLDQTWIVSEEKVECLLVKRSVFKKHDGGRELALLRQKLISSYPSRKEAFKSYIMERNWRKYKKALIDELVRVRCKHVNTKYRDIPHVIRRRHEHYIRKL</sequence>
<name>A0A7D9HA64_PARCT</name>
<evidence type="ECO:0000313" key="2">
    <source>
        <dbReference type="Proteomes" id="UP001152795"/>
    </source>
</evidence>
<dbReference type="Proteomes" id="UP001152795">
    <property type="component" value="Unassembled WGS sequence"/>
</dbReference>
<keyword evidence="2" id="KW-1185">Reference proteome</keyword>
<dbReference type="InterPro" id="IPR000595">
    <property type="entry name" value="cNMP-bd_dom"/>
</dbReference>
<dbReference type="AlphaFoldDB" id="A0A7D9HA64"/>
<dbReference type="InterPro" id="IPR014710">
    <property type="entry name" value="RmlC-like_jellyroll"/>
</dbReference>
<gene>
    <name evidence="1" type="ORF">PACLA_8A040544</name>
</gene>
<protein>
    <submittedName>
        <fullName evidence="1">Uncharacterized protein</fullName>
    </submittedName>
</protein>
<reference evidence="1" key="1">
    <citation type="submission" date="2020-04" db="EMBL/GenBank/DDBJ databases">
        <authorList>
            <person name="Alioto T."/>
            <person name="Alioto T."/>
            <person name="Gomez Garrido J."/>
        </authorList>
    </citation>
    <scope>NUCLEOTIDE SEQUENCE</scope>
    <source>
        <strain evidence="1">A484AB</strain>
    </source>
</reference>
<dbReference type="EMBL" id="CACRXK020000019">
    <property type="protein sequence ID" value="CAB3976904.1"/>
    <property type="molecule type" value="Genomic_DNA"/>
</dbReference>
<comment type="caution">
    <text evidence="1">The sequence shown here is derived from an EMBL/GenBank/DDBJ whole genome shotgun (WGS) entry which is preliminary data.</text>
</comment>
<dbReference type="SUPFAM" id="SSF51206">
    <property type="entry name" value="cAMP-binding domain-like"/>
    <property type="match status" value="1"/>
</dbReference>
<dbReference type="InterPro" id="IPR018490">
    <property type="entry name" value="cNMP-bd_dom_sf"/>
</dbReference>
<dbReference type="OrthoDB" id="166212at2759"/>
<organism evidence="1 2">
    <name type="scientific">Paramuricea clavata</name>
    <name type="common">Red gorgonian</name>
    <name type="synonym">Violescent sea-whip</name>
    <dbReference type="NCBI Taxonomy" id="317549"/>
    <lineage>
        <taxon>Eukaryota</taxon>
        <taxon>Metazoa</taxon>
        <taxon>Cnidaria</taxon>
        <taxon>Anthozoa</taxon>
        <taxon>Octocorallia</taxon>
        <taxon>Malacalcyonacea</taxon>
        <taxon>Plexauridae</taxon>
        <taxon>Paramuricea</taxon>
    </lineage>
</organism>
<proteinExistence type="predicted"/>
<dbReference type="CDD" id="cd00038">
    <property type="entry name" value="CAP_ED"/>
    <property type="match status" value="1"/>
</dbReference>
<dbReference type="PANTHER" id="PTHR23011:SF28">
    <property type="entry name" value="CYCLIC NUCLEOTIDE-BINDING DOMAIN CONTAINING PROTEIN"/>
    <property type="match status" value="1"/>
</dbReference>
<evidence type="ECO:0000313" key="1">
    <source>
        <dbReference type="EMBL" id="CAB3976904.1"/>
    </source>
</evidence>
<dbReference type="Gene3D" id="2.60.120.10">
    <property type="entry name" value="Jelly Rolls"/>
    <property type="match status" value="1"/>
</dbReference>
<dbReference type="PANTHER" id="PTHR23011">
    <property type="entry name" value="CYCLIC NUCLEOTIDE-BINDING DOMAIN CONTAINING PROTEIN"/>
    <property type="match status" value="1"/>
</dbReference>